<dbReference type="PANTHER" id="PTHR35041">
    <property type="entry name" value="MEDIATOR OF RNA POLYMERASE II TRANSCRIPTION SUBUNIT 1"/>
    <property type="match status" value="1"/>
</dbReference>
<sequence>MLINILGEDNRTLVASNKSLKDMIEEFSQNVTLNLMTDDYFSLREITVYTYEPRNLVIAYGIAILSSFFTVCIGVYALRSNGVTYDLSVSTVICTTQNDDVSPSLTVLMV</sequence>
<feature type="transmembrane region" description="Helical" evidence="1">
    <location>
        <begin position="57"/>
        <end position="78"/>
    </location>
</feature>
<protein>
    <submittedName>
        <fullName evidence="2">Uncharacterized protein</fullName>
    </submittedName>
</protein>
<name>A0ABR3TTD5_9PEZI</name>
<keyword evidence="1" id="KW-0812">Transmembrane</keyword>
<comment type="caution">
    <text evidence="2">The sequence shown here is derived from an EMBL/GenBank/DDBJ whole genome shotgun (WGS) entry which is preliminary data.</text>
</comment>
<dbReference type="Proteomes" id="UP001521184">
    <property type="component" value="Unassembled WGS sequence"/>
</dbReference>
<organism evidence="2 3">
    <name type="scientific">Diplodia intermedia</name>
    <dbReference type="NCBI Taxonomy" id="856260"/>
    <lineage>
        <taxon>Eukaryota</taxon>
        <taxon>Fungi</taxon>
        <taxon>Dikarya</taxon>
        <taxon>Ascomycota</taxon>
        <taxon>Pezizomycotina</taxon>
        <taxon>Dothideomycetes</taxon>
        <taxon>Dothideomycetes incertae sedis</taxon>
        <taxon>Botryosphaeriales</taxon>
        <taxon>Botryosphaeriaceae</taxon>
        <taxon>Diplodia</taxon>
    </lineage>
</organism>
<gene>
    <name evidence="2" type="ORF">SLS58_004454</name>
</gene>
<keyword evidence="3" id="KW-1185">Reference proteome</keyword>
<evidence type="ECO:0000256" key="1">
    <source>
        <dbReference type="SAM" id="Phobius"/>
    </source>
</evidence>
<evidence type="ECO:0000313" key="3">
    <source>
        <dbReference type="Proteomes" id="UP001521184"/>
    </source>
</evidence>
<keyword evidence="1" id="KW-1133">Transmembrane helix</keyword>
<evidence type="ECO:0000313" key="2">
    <source>
        <dbReference type="EMBL" id="KAL1644174.1"/>
    </source>
</evidence>
<accession>A0ABR3TTD5</accession>
<keyword evidence="1" id="KW-0472">Membrane</keyword>
<dbReference type="EMBL" id="JAKEKT020000024">
    <property type="protein sequence ID" value="KAL1644174.1"/>
    <property type="molecule type" value="Genomic_DNA"/>
</dbReference>
<reference evidence="2 3" key="1">
    <citation type="journal article" date="2023" name="Plant Dis.">
        <title>First Report of Diplodia intermedia Causing Canker and Dieback Diseases on Apple Trees in Canada.</title>
        <authorList>
            <person name="Ellouze W."/>
            <person name="Ilyukhin E."/>
            <person name="Sulman M."/>
            <person name="Ali S."/>
        </authorList>
    </citation>
    <scope>NUCLEOTIDE SEQUENCE [LARGE SCALE GENOMIC DNA]</scope>
    <source>
        <strain evidence="2 3">M45-28</strain>
    </source>
</reference>
<proteinExistence type="predicted"/>
<dbReference type="PANTHER" id="PTHR35041:SF3">
    <property type="entry name" value="FORMYLMETHIONINE DEFORMYLASE-LIKE PROTEIN"/>
    <property type="match status" value="1"/>
</dbReference>